<dbReference type="RefSeq" id="XP_040775926.1">
    <property type="nucleotide sequence ID" value="XM_040925356.1"/>
</dbReference>
<dbReference type="AlphaFoldDB" id="A0A9P4Y1Z3"/>
<dbReference type="EMBL" id="MU032348">
    <property type="protein sequence ID" value="KAF3764965.1"/>
    <property type="molecule type" value="Genomic_DNA"/>
</dbReference>
<reference evidence="2" key="1">
    <citation type="journal article" date="2020" name="Phytopathology">
        <title>Genome sequence of the chestnut blight fungus Cryphonectria parasitica EP155: A fundamental resource for an archetypical invasive plant pathogen.</title>
        <authorList>
            <person name="Crouch J.A."/>
            <person name="Dawe A."/>
            <person name="Aerts A."/>
            <person name="Barry K."/>
            <person name="Churchill A.C.L."/>
            <person name="Grimwood J."/>
            <person name="Hillman B."/>
            <person name="Milgroom M.G."/>
            <person name="Pangilinan J."/>
            <person name="Smith M."/>
            <person name="Salamov A."/>
            <person name="Schmutz J."/>
            <person name="Yadav J."/>
            <person name="Grigoriev I.V."/>
            <person name="Nuss D."/>
        </authorList>
    </citation>
    <scope>NUCLEOTIDE SEQUENCE</scope>
    <source>
        <strain evidence="2">EP155</strain>
    </source>
</reference>
<feature type="region of interest" description="Disordered" evidence="1">
    <location>
        <begin position="36"/>
        <end position="114"/>
    </location>
</feature>
<organism evidence="2 3">
    <name type="scientific">Cryphonectria parasitica (strain ATCC 38755 / EP155)</name>
    <dbReference type="NCBI Taxonomy" id="660469"/>
    <lineage>
        <taxon>Eukaryota</taxon>
        <taxon>Fungi</taxon>
        <taxon>Dikarya</taxon>
        <taxon>Ascomycota</taxon>
        <taxon>Pezizomycotina</taxon>
        <taxon>Sordariomycetes</taxon>
        <taxon>Sordariomycetidae</taxon>
        <taxon>Diaporthales</taxon>
        <taxon>Cryphonectriaceae</taxon>
        <taxon>Cryphonectria-Endothia species complex</taxon>
        <taxon>Cryphonectria</taxon>
    </lineage>
</organism>
<dbReference type="GeneID" id="63842485"/>
<evidence type="ECO:0000313" key="2">
    <source>
        <dbReference type="EMBL" id="KAF3764965.1"/>
    </source>
</evidence>
<comment type="caution">
    <text evidence="2">The sequence shown here is derived from an EMBL/GenBank/DDBJ whole genome shotgun (WGS) entry which is preliminary data.</text>
</comment>
<proteinExistence type="predicted"/>
<protein>
    <submittedName>
        <fullName evidence="2">Uncharacterized protein</fullName>
    </submittedName>
</protein>
<dbReference type="OrthoDB" id="4232400at2759"/>
<name>A0A9P4Y1Z3_CRYP1</name>
<gene>
    <name evidence="2" type="ORF">M406DRAFT_70526</name>
</gene>
<evidence type="ECO:0000256" key="1">
    <source>
        <dbReference type="SAM" id="MobiDB-lite"/>
    </source>
</evidence>
<evidence type="ECO:0000313" key="3">
    <source>
        <dbReference type="Proteomes" id="UP000803844"/>
    </source>
</evidence>
<sequence length="114" mass="12760">MARALVKYIPIISSQDFLFSPLLPSLHVKSTTKLKKITTVQPQHPKKKKARQREGASSSAGQPNCGMVKDGWADRPTFQQSYGLDMSPGIEEGGSHDSSWVPPNRWQQQQQQQD</sequence>
<keyword evidence="3" id="KW-1185">Reference proteome</keyword>
<dbReference type="Proteomes" id="UP000803844">
    <property type="component" value="Unassembled WGS sequence"/>
</dbReference>
<accession>A0A9P4Y1Z3</accession>